<dbReference type="InterPro" id="IPR017441">
    <property type="entry name" value="Protein_kinase_ATP_BS"/>
</dbReference>
<dbReference type="EC" id="2.7.11.1" evidence="8"/>
<dbReference type="GO" id="GO:0004674">
    <property type="term" value="F:protein serine/threonine kinase activity"/>
    <property type="evidence" value="ECO:0007669"/>
    <property type="project" value="UniProtKB-EC"/>
</dbReference>
<dbReference type="CDD" id="cd14014">
    <property type="entry name" value="STKc_PknB_like"/>
    <property type="match status" value="1"/>
</dbReference>
<dbReference type="AlphaFoldDB" id="A0A5C6BQQ7"/>
<protein>
    <submittedName>
        <fullName evidence="8">Serine/threonine-protein kinase PknB</fullName>
        <ecNumber evidence="8">2.7.11.1</ecNumber>
    </submittedName>
</protein>
<feature type="repeat" description="WD" evidence="5">
    <location>
        <begin position="992"/>
        <end position="1033"/>
    </location>
</feature>
<dbReference type="PANTHER" id="PTHR19848:SF8">
    <property type="entry name" value="F-BOX AND WD REPEAT DOMAIN CONTAINING 7"/>
    <property type="match status" value="1"/>
</dbReference>
<keyword evidence="1 5" id="KW-0853">WD repeat</keyword>
<dbReference type="Gene3D" id="3.30.200.20">
    <property type="entry name" value="Phosphorylase Kinase, domain 1"/>
    <property type="match status" value="1"/>
</dbReference>
<feature type="repeat" description="WD" evidence="5">
    <location>
        <begin position="608"/>
        <end position="649"/>
    </location>
</feature>
<dbReference type="InterPro" id="IPR011047">
    <property type="entry name" value="Quinoprotein_ADH-like_sf"/>
</dbReference>
<dbReference type="EMBL" id="SJPP01000001">
    <property type="protein sequence ID" value="TWU14355.1"/>
    <property type="molecule type" value="Genomic_DNA"/>
</dbReference>
<evidence type="ECO:0000256" key="1">
    <source>
        <dbReference type="ARBA" id="ARBA00022574"/>
    </source>
</evidence>
<keyword evidence="9" id="KW-1185">Reference proteome</keyword>
<dbReference type="CDD" id="cd00200">
    <property type="entry name" value="WD40"/>
    <property type="match status" value="1"/>
</dbReference>
<dbReference type="SUPFAM" id="SSF50978">
    <property type="entry name" value="WD40 repeat-like"/>
    <property type="match status" value="1"/>
</dbReference>
<evidence type="ECO:0000256" key="2">
    <source>
        <dbReference type="ARBA" id="ARBA00022737"/>
    </source>
</evidence>
<dbReference type="SUPFAM" id="SSF50998">
    <property type="entry name" value="Quinoprotein alcohol dehydrogenase-like"/>
    <property type="match status" value="1"/>
</dbReference>
<dbReference type="InterPro" id="IPR024977">
    <property type="entry name" value="Apc4-like_WD40_dom"/>
</dbReference>
<dbReference type="Pfam" id="PF12894">
    <property type="entry name" value="ANAPC4_WD40"/>
    <property type="match status" value="1"/>
</dbReference>
<dbReference type="PROSITE" id="PS50011">
    <property type="entry name" value="PROTEIN_KINASE_DOM"/>
    <property type="match status" value="1"/>
</dbReference>
<evidence type="ECO:0000256" key="6">
    <source>
        <dbReference type="PROSITE-ProRule" id="PRU10141"/>
    </source>
</evidence>
<evidence type="ECO:0000313" key="8">
    <source>
        <dbReference type="EMBL" id="TWU14355.1"/>
    </source>
</evidence>
<dbReference type="PROSITE" id="PS50294">
    <property type="entry name" value="WD_REPEATS_REGION"/>
    <property type="match status" value="5"/>
</dbReference>
<feature type="repeat" description="WD" evidence="5">
    <location>
        <begin position="734"/>
        <end position="765"/>
    </location>
</feature>
<dbReference type="InterPro" id="IPR011009">
    <property type="entry name" value="Kinase-like_dom_sf"/>
</dbReference>
<feature type="binding site" evidence="6">
    <location>
        <position position="118"/>
    </location>
    <ligand>
        <name>ATP</name>
        <dbReference type="ChEBI" id="CHEBI:30616"/>
    </ligand>
</feature>
<dbReference type="PROSITE" id="PS00678">
    <property type="entry name" value="WD_REPEATS_1"/>
    <property type="match status" value="2"/>
</dbReference>
<dbReference type="Gene3D" id="2.130.10.10">
    <property type="entry name" value="YVTN repeat-like/Quinoprotein amine dehydrogenase"/>
    <property type="match status" value="3"/>
</dbReference>
<dbReference type="Gene3D" id="1.10.510.10">
    <property type="entry name" value="Transferase(Phosphotransferase) domain 1"/>
    <property type="match status" value="1"/>
</dbReference>
<keyword evidence="4 6" id="KW-0067">ATP-binding</keyword>
<dbReference type="GO" id="GO:0005524">
    <property type="term" value="F:ATP binding"/>
    <property type="evidence" value="ECO:0007669"/>
    <property type="project" value="UniProtKB-UniRule"/>
</dbReference>
<feature type="repeat" description="WD" evidence="5">
    <location>
        <begin position="1034"/>
        <end position="1075"/>
    </location>
</feature>
<dbReference type="PROSITE" id="PS00107">
    <property type="entry name" value="PROTEIN_KINASE_ATP"/>
    <property type="match status" value="1"/>
</dbReference>
<evidence type="ECO:0000256" key="4">
    <source>
        <dbReference type="ARBA" id="ARBA00022840"/>
    </source>
</evidence>
<dbReference type="PROSITE" id="PS00108">
    <property type="entry name" value="PROTEIN_KINASE_ST"/>
    <property type="match status" value="1"/>
</dbReference>
<feature type="repeat" description="WD" evidence="5">
    <location>
        <begin position="786"/>
        <end position="817"/>
    </location>
</feature>
<dbReference type="SMART" id="SM00320">
    <property type="entry name" value="WD40"/>
    <property type="match status" value="11"/>
</dbReference>
<dbReference type="PRINTS" id="PR00320">
    <property type="entry name" value="GPROTEINBRPT"/>
</dbReference>
<evidence type="ECO:0000313" key="9">
    <source>
        <dbReference type="Proteomes" id="UP000320735"/>
    </source>
</evidence>
<feature type="repeat" description="WD" evidence="5">
    <location>
        <begin position="650"/>
        <end position="691"/>
    </location>
</feature>
<keyword evidence="2" id="KW-0677">Repeat</keyword>
<accession>A0A5C6BQQ7</accession>
<keyword evidence="8" id="KW-0418">Kinase</keyword>
<comment type="caution">
    <text evidence="8">The sequence shown here is derived from an EMBL/GenBank/DDBJ whole genome shotgun (WGS) entry which is preliminary data.</text>
</comment>
<reference evidence="8 9" key="1">
    <citation type="submission" date="2019-02" db="EMBL/GenBank/DDBJ databases">
        <title>Deep-cultivation of Planctomycetes and their phenomic and genomic characterization uncovers novel biology.</title>
        <authorList>
            <person name="Wiegand S."/>
            <person name="Jogler M."/>
            <person name="Boedeker C."/>
            <person name="Pinto D."/>
            <person name="Vollmers J."/>
            <person name="Rivas-Marin E."/>
            <person name="Kohn T."/>
            <person name="Peeters S.H."/>
            <person name="Heuer A."/>
            <person name="Rast P."/>
            <person name="Oberbeckmann S."/>
            <person name="Bunk B."/>
            <person name="Jeske O."/>
            <person name="Meyerdierks A."/>
            <person name="Storesund J.E."/>
            <person name="Kallscheuer N."/>
            <person name="Luecker S."/>
            <person name="Lage O.M."/>
            <person name="Pohl T."/>
            <person name="Merkel B.J."/>
            <person name="Hornburger P."/>
            <person name="Mueller R.-W."/>
            <person name="Bruemmer F."/>
            <person name="Labrenz M."/>
            <person name="Spormann A.M."/>
            <person name="Op Den Camp H."/>
            <person name="Overmann J."/>
            <person name="Amann R."/>
            <person name="Jetten M.S.M."/>
            <person name="Mascher T."/>
            <person name="Medema M.H."/>
            <person name="Devos D.P."/>
            <person name="Kaster A.-K."/>
            <person name="Ovreas L."/>
            <person name="Rohde M."/>
            <person name="Galperin M.Y."/>
            <person name="Jogler C."/>
        </authorList>
    </citation>
    <scope>NUCLEOTIDE SEQUENCE [LARGE SCALE GENOMIC DNA]</scope>
    <source>
        <strain evidence="8 9">CA54</strain>
    </source>
</reference>
<dbReference type="InterPro" id="IPR001680">
    <property type="entry name" value="WD40_rpt"/>
</dbReference>
<keyword evidence="8" id="KW-0808">Transferase</keyword>
<proteinExistence type="predicted"/>
<name>A0A5C6BQQ7_9PLAN</name>
<dbReference type="Pfam" id="PF00400">
    <property type="entry name" value="WD40"/>
    <property type="match status" value="7"/>
</dbReference>
<dbReference type="PROSITE" id="PS50082">
    <property type="entry name" value="WD_REPEATS_2"/>
    <property type="match status" value="7"/>
</dbReference>
<dbReference type="InterPro" id="IPR036322">
    <property type="entry name" value="WD40_repeat_dom_sf"/>
</dbReference>
<feature type="repeat" description="WD" evidence="5">
    <location>
        <begin position="531"/>
        <end position="565"/>
    </location>
</feature>
<dbReference type="InterPro" id="IPR015943">
    <property type="entry name" value="WD40/YVTN_repeat-like_dom_sf"/>
</dbReference>
<gene>
    <name evidence="8" type="primary">pknB_11</name>
    <name evidence="8" type="ORF">CA54_32000</name>
</gene>
<dbReference type="SUPFAM" id="SSF56112">
    <property type="entry name" value="Protein kinase-like (PK-like)"/>
    <property type="match status" value="1"/>
</dbReference>
<evidence type="ECO:0000256" key="5">
    <source>
        <dbReference type="PROSITE-ProRule" id="PRU00221"/>
    </source>
</evidence>
<dbReference type="RefSeq" id="WP_197532478.1">
    <property type="nucleotide sequence ID" value="NZ_SJPP01000001.1"/>
</dbReference>
<dbReference type="InterPro" id="IPR020472">
    <property type="entry name" value="WD40_PAC1"/>
</dbReference>
<keyword evidence="3 6" id="KW-0547">Nucleotide-binding</keyword>
<dbReference type="InterPro" id="IPR000719">
    <property type="entry name" value="Prot_kinase_dom"/>
</dbReference>
<evidence type="ECO:0000259" key="7">
    <source>
        <dbReference type="PROSITE" id="PS50011"/>
    </source>
</evidence>
<feature type="domain" description="Protein kinase" evidence="7">
    <location>
        <begin position="88"/>
        <end position="386"/>
    </location>
</feature>
<dbReference type="Proteomes" id="UP000320735">
    <property type="component" value="Unassembled WGS sequence"/>
</dbReference>
<evidence type="ECO:0000256" key="3">
    <source>
        <dbReference type="ARBA" id="ARBA00022741"/>
    </source>
</evidence>
<sequence>MEDPLADSESALAQQIFLKAVDEIPADQWDQFVREACGENASLQSRVEELLAAHKIVSGYFDKPPTILASLGKSQSMGNLTGTVVDGYQLAEQIGQGGMGVVYIAHQFQPVRRQVAFKVVKPGMDTKQVIARFEIERRALAMMDHPNIAHVIDAGETESGRPYFVMELVRGKPITDFCDDAKLRARDRLRLFIKVCYAVQHAHQKGIIHRDIKPSNVMVTHHDRTPVPKIIDFGVAKAINQESSEETAHTLFAQLVGTPLYMSPEQAEWGGADVDTRTDIYALGVLLYELLTGTTPFDRQALYEVTQDEMRRIIREDEPLRPSSRINTLDKATLTDVMECRRTDRKRLGQTLSGDLDWIIVRAIEKDPQRRYQTAGEFADDLQRFLNDEPVAARPPSASYRLRKFARRHRAALGSAAAIALSLILGITVSTWQALEMHHAWKVADERSETADWQRERAEHANSRIRRLLYVSEMKVAADALRREDIPSAVQLLNHHLPIHGMEDLRGFEWHYMNRLVELPSHATMSCPDGIFCVQPSPDGSLLAAACGDGNIYIFDVQTGKAVRTISTGAESANYVCWTSDQTEVATADANGRIQTWNVSDGMQVQSTDAHDGEVYCLHYLPGDATLVSSGSDEMIYSWDRATGKKIGEFAGHERDAEQLAVSPDGRYVASASSDGTLRLWDLQNQEEPPIIWDFHDSRVLCVAYSQDGRHIAAGTVHGGVFLVDTKTNTHRKLGSQPDGVESVTFLSDGDWLATGDRGATIHLWPVTADAGQDNSMSEKKIMPYWKAHTGRVQALAVTPGSNLLVSGGLDGVINMWTTNPQSAEWQIATPGLRVMGMALGNSNQLYIAGNEIIRYNLARREGTSAFSTPQPRWMSLATSNDGRRMAATDHKTLSMFDLDSQQLIQSWPISPELDDPQMAVSPDGQKVATAWWSSVDYIEIYDVDRPDQILSFPAKQSHAIDFSPDGDRLAYGTMNDLVVRDIVHDKELLRLSKHSSTLSDCAFDPSGDLIATVSHDRTLKLWNAHNGEQLYSVIAHGDKVKTVAFSPDGNTIVTGGRDQVVKLWDCQTGQPLFDFGTEADGIAEVQFSPDGQRLVCLLGNGTIVIYDISRPADNDT</sequence>
<dbReference type="PANTHER" id="PTHR19848">
    <property type="entry name" value="WD40 REPEAT PROTEIN"/>
    <property type="match status" value="1"/>
</dbReference>
<dbReference type="Pfam" id="PF00069">
    <property type="entry name" value="Pkinase"/>
    <property type="match status" value="1"/>
</dbReference>
<organism evidence="8 9">
    <name type="scientific">Symmachiella macrocystis</name>
    <dbReference type="NCBI Taxonomy" id="2527985"/>
    <lineage>
        <taxon>Bacteria</taxon>
        <taxon>Pseudomonadati</taxon>
        <taxon>Planctomycetota</taxon>
        <taxon>Planctomycetia</taxon>
        <taxon>Planctomycetales</taxon>
        <taxon>Planctomycetaceae</taxon>
        <taxon>Symmachiella</taxon>
    </lineage>
</organism>
<dbReference type="InterPro" id="IPR019775">
    <property type="entry name" value="WD40_repeat_CS"/>
</dbReference>
<dbReference type="SMART" id="SM00220">
    <property type="entry name" value="S_TKc"/>
    <property type="match status" value="1"/>
</dbReference>
<dbReference type="InterPro" id="IPR008271">
    <property type="entry name" value="Ser/Thr_kinase_AS"/>
</dbReference>